<proteinExistence type="predicted"/>
<evidence type="ECO:0000313" key="1">
    <source>
        <dbReference type="EMBL" id="KAF5391638.1"/>
    </source>
</evidence>
<gene>
    <name evidence="1" type="ORF">D9757_002464</name>
</gene>
<dbReference type="Proteomes" id="UP000518752">
    <property type="component" value="Unassembled WGS sequence"/>
</dbReference>
<dbReference type="EMBL" id="JAACJN010000009">
    <property type="protein sequence ID" value="KAF5391638.1"/>
    <property type="molecule type" value="Genomic_DNA"/>
</dbReference>
<accession>A0A8H5HY87</accession>
<reference evidence="1 2" key="1">
    <citation type="journal article" date="2020" name="ISME J.">
        <title>Uncovering the hidden diversity of litter-decomposition mechanisms in mushroom-forming fungi.</title>
        <authorList>
            <person name="Floudas D."/>
            <person name="Bentzer J."/>
            <person name="Ahren D."/>
            <person name="Johansson T."/>
            <person name="Persson P."/>
            <person name="Tunlid A."/>
        </authorList>
    </citation>
    <scope>NUCLEOTIDE SEQUENCE [LARGE SCALE GENOMIC DNA]</scope>
    <source>
        <strain evidence="1 2">CBS 406.79</strain>
    </source>
</reference>
<organism evidence="1 2">
    <name type="scientific">Collybiopsis confluens</name>
    <dbReference type="NCBI Taxonomy" id="2823264"/>
    <lineage>
        <taxon>Eukaryota</taxon>
        <taxon>Fungi</taxon>
        <taxon>Dikarya</taxon>
        <taxon>Basidiomycota</taxon>
        <taxon>Agaricomycotina</taxon>
        <taxon>Agaricomycetes</taxon>
        <taxon>Agaricomycetidae</taxon>
        <taxon>Agaricales</taxon>
        <taxon>Marasmiineae</taxon>
        <taxon>Omphalotaceae</taxon>
        <taxon>Collybiopsis</taxon>
    </lineage>
</organism>
<dbReference type="PANTHER" id="PTHR33129">
    <property type="entry name" value="PROTEIN KINASE DOMAIN-CONTAINING PROTEIN-RELATED"/>
    <property type="match status" value="1"/>
</dbReference>
<dbReference type="InterPro" id="IPR027417">
    <property type="entry name" value="P-loop_NTPase"/>
</dbReference>
<protein>
    <submittedName>
        <fullName evidence="1">Uncharacterized protein</fullName>
    </submittedName>
</protein>
<dbReference type="OrthoDB" id="19861at2759"/>
<evidence type="ECO:0000313" key="2">
    <source>
        <dbReference type="Proteomes" id="UP000518752"/>
    </source>
</evidence>
<dbReference type="AlphaFoldDB" id="A0A8H5HY87"/>
<keyword evidence="2" id="KW-1185">Reference proteome</keyword>
<sequence>MDSNRIRDAKDRLLSLNSSLKKVIMKFSLYSLGSELDTGVLVVPDFDRAHQKITTFFEAKGKGLILIGNPGIGKSTYLFFALADRLSRKLETLLFYGDVLYLFASDGPYQSTSFKDHHEFWNDAWKGVWVLIDCKDAPPDALVHPHSRLFPIQNSSPKQARYKEWTKNRNAETVVTDPPDFSEVAKIVKRYLEVNNFDPLSEGDLQAMHLRPRKLEQFIWQTKTAIDGLGNDSLEKLVHSPESFGRRDPTSHKIVTTFRVEKFVSDQTVHRISSLEVYRMLRTAFTRVQLGERHKLSQMLHSSTRLGVPLGWLFESMAGDEFIKGGRFVACDVYSGEQNFLDIGTLDLTVFSN</sequence>
<name>A0A8H5HY87_9AGAR</name>
<dbReference type="InterPro" id="IPR052980">
    <property type="entry name" value="Crinkler_effector"/>
</dbReference>
<dbReference type="SUPFAM" id="SSF52540">
    <property type="entry name" value="P-loop containing nucleoside triphosphate hydrolases"/>
    <property type="match status" value="1"/>
</dbReference>
<comment type="caution">
    <text evidence="1">The sequence shown here is derived from an EMBL/GenBank/DDBJ whole genome shotgun (WGS) entry which is preliminary data.</text>
</comment>